<dbReference type="SUPFAM" id="SSF56784">
    <property type="entry name" value="HAD-like"/>
    <property type="match status" value="1"/>
</dbReference>
<dbReference type="InterPro" id="IPR023214">
    <property type="entry name" value="HAD_sf"/>
</dbReference>
<protein>
    <submittedName>
        <fullName evidence="1">HAD family hydrolase</fullName>
    </submittedName>
</protein>
<dbReference type="Gene3D" id="3.40.50.1000">
    <property type="entry name" value="HAD superfamily/HAD-like"/>
    <property type="match status" value="1"/>
</dbReference>
<dbReference type="SFLD" id="SFLDG01129">
    <property type="entry name" value="C1.5:_HAD__Beta-PGM__Phosphata"/>
    <property type="match status" value="1"/>
</dbReference>
<dbReference type="GO" id="GO:0006281">
    <property type="term" value="P:DNA repair"/>
    <property type="evidence" value="ECO:0007669"/>
    <property type="project" value="TreeGrafter"/>
</dbReference>
<dbReference type="GO" id="GO:0008967">
    <property type="term" value="F:phosphoglycolate phosphatase activity"/>
    <property type="evidence" value="ECO:0007669"/>
    <property type="project" value="TreeGrafter"/>
</dbReference>
<dbReference type="PANTHER" id="PTHR43434">
    <property type="entry name" value="PHOSPHOGLYCOLATE PHOSPHATASE"/>
    <property type="match status" value="1"/>
</dbReference>
<evidence type="ECO:0000313" key="2">
    <source>
        <dbReference type="Proteomes" id="UP000219050"/>
    </source>
</evidence>
<dbReference type="KEGG" id="cmag:CBW24_13485"/>
<dbReference type="SFLD" id="SFLDS00003">
    <property type="entry name" value="Haloacid_Dehalogenase"/>
    <property type="match status" value="1"/>
</dbReference>
<gene>
    <name evidence="1" type="ORF">CBW24_13485</name>
</gene>
<name>A0A291M1V3_9RHOB</name>
<dbReference type="GO" id="GO:0005829">
    <property type="term" value="C:cytosol"/>
    <property type="evidence" value="ECO:0007669"/>
    <property type="project" value="TreeGrafter"/>
</dbReference>
<dbReference type="Gene3D" id="1.10.150.240">
    <property type="entry name" value="Putative phosphatase, domain 2"/>
    <property type="match status" value="1"/>
</dbReference>
<dbReference type="InterPro" id="IPR041492">
    <property type="entry name" value="HAD_2"/>
</dbReference>
<sequence>MGLTGCADPRPLRLVIFDVDGTLVDSQAHILAAMDAAFARLNLPAPAPHATLATVGLSVPEAILQLVPGHDASVREALASHYKASFGAIRAETGRGISPLYPGTRDLLDALHARDDLVTGIATGKSMRGLTYLLEEQGLAGFVTRQCADHHPSKPHPSMVLAALAETGVAARDAVMVGDTEYDMAMAVAAGVTAIGVGWGYHPAERLHAAGAREVLDSFADLPAALDRLWQEVTT</sequence>
<dbReference type="OrthoDB" id="9793014at2"/>
<reference evidence="1 2" key="1">
    <citation type="submission" date="2017-05" db="EMBL/GenBank/DDBJ databases">
        <title>Comparative genomic and metabolic analysis of manganese-oxidizing mechanisms in Celeribater manganoxidans DY25T: its adaption to the environment of polymetallic nodule.</title>
        <authorList>
            <person name="Wang X."/>
        </authorList>
    </citation>
    <scope>NUCLEOTIDE SEQUENCE [LARGE SCALE GENOMIC DNA]</scope>
    <source>
        <strain evidence="1 2">DY25</strain>
    </source>
</reference>
<accession>A0A291M1V3</accession>
<evidence type="ECO:0000313" key="1">
    <source>
        <dbReference type="EMBL" id="ATI42912.1"/>
    </source>
</evidence>
<dbReference type="RefSeq" id="WP_097373886.1">
    <property type="nucleotide sequence ID" value="NZ_CP021404.1"/>
</dbReference>
<keyword evidence="2" id="KW-1185">Reference proteome</keyword>
<dbReference type="InterPro" id="IPR036412">
    <property type="entry name" value="HAD-like_sf"/>
</dbReference>
<dbReference type="InterPro" id="IPR023198">
    <property type="entry name" value="PGP-like_dom2"/>
</dbReference>
<dbReference type="Pfam" id="PF13419">
    <property type="entry name" value="HAD_2"/>
    <property type="match status" value="1"/>
</dbReference>
<dbReference type="Proteomes" id="UP000219050">
    <property type="component" value="Chromosome"/>
</dbReference>
<dbReference type="PANTHER" id="PTHR43434:SF24">
    <property type="entry name" value="HYDROLASE-RELATED"/>
    <property type="match status" value="1"/>
</dbReference>
<dbReference type="InterPro" id="IPR006439">
    <property type="entry name" value="HAD-SF_hydro_IA"/>
</dbReference>
<dbReference type="AlphaFoldDB" id="A0A291M1V3"/>
<keyword evidence="1" id="KW-0378">Hydrolase</keyword>
<dbReference type="NCBIfam" id="TIGR01509">
    <property type="entry name" value="HAD-SF-IA-v3"/>
    <property type="match status" value="1"/>
</dbReference>
<dbReference type="InterPro" id="IPR050155">
    <property type="entry name" value="HAD-like_hydrolase_sf"/>
</dbReference>
<dbReference type="NCBIfam" id="TIGR01549">
    <property type="entry name" value="HAD-SF-IA-v1"/>
    <property type="match status" value="1"/>
</dbReference>
<proteinExistence type="predicted"/>
<dbReference type="EMBL" id="CP021404">
    <property type="protein sequence ID" value="ATI42912.1"/>
    <property type="molecule type" value="Genomic_DNA"/>
</dbReference>
<organism evidence="1 2">
    <name type="scientific">Pacificitalea manganoxidans</name>
    <dbReference type="NCBI Taxonomy" id="1411902"/>
    <lineage>
        <taxon>Bacteria</taxon>
        <taxon>Pseudomonadati</taxon>
        <taxon>Pseudomonadota</taxon>
        <taxon>Alphaproteobacteria</taxon>
        <taxon>Rhodobacterales</taxon>
        <taxon>Paracoccaceae</taxon>
        <taxon>Pacificitalea</taxon>
    </lineage>
</organism>